<dbReference type="CDD" id="cd01948">
    <property type="entry name" value="EAL"/>
    <property type="match status" value="1"/>
</dbReference>
<dbReference type="SUPFAM" id="SSF55073">
    <property type="entry name" value="Nucleotide cyclase"/>
    <property type="match status" value="1"/>
</dbReference>
<dbReference type="PROSITE" id="PS50113">
    <property type="entry name" value="PAC"/>
    <property type="match status" value="1"/>
</dbReference>
<dbReference type="InterPro" id="IPR035965">
    <property type="entry name" value="PAS-like_dom_sf"/>
</dbReference>
<dbReference type="Gene3D" id="3.30.450.20">
    <property type="entry name" value="PAS domain"/>
    <property type="match status" value="1"/>
</dbReference>
<name>A0A4R6RJ76_9BURK</name>
<feature type="domain" description="PAC" evidence="2">
    <location>
        <begin position="311"/>
        <end position="362"/>
    </location>
</feature>
<evidence type="ECO:0000313" key="6">
    <source>
        <dbReference type="Proteomes" id="UP000294593"/>
    </source>
</evidence>
<dbReference type="PANTHER" id="PTHR44757:SF2">
    <property type="entry name" value="BIOFILM ARCHITECTURE MAINTENANCE PROTEIN MBAA"/>
    <property type="match status" value="1"/>
</dbReference>
<comment type="caution">
    <text evidence="5">The sequence shown here is derived from an EMBL/GenBank/DDBJ whole genome shotgun (WGS) entry which is preliminary data.</text>
</comment>
<dbReference type="InterPro" id="IPR000014">
    <property type="entry name" value="PAS"/>
</dbReference>
<dbReference type="PROSITE" id="PS50883">
    <property type="entry name" value="EAL"/>
    <property type="match status" value="1"/>
</dbReference>
<feature type="domain" description="EAL" evidence="3">
    <location>
        <begin position="538"/>
        <end position="788"/>
    </location>
</feature>
<keyword evidence="1" id="KW-0812">Transmembrane</keyword>
<reference evidence="5 6" key="1">
    <citation type="submission" date="2019-03" db="EMBL/GenBank/DDBJ databases">
        <title>Genomic Encyclopedia of Type Strains, Phase IV (KMG-IV): sequencing the most valuable type-strain genomes for metagenomic binning, comparative biology and taxonomic classification.</title>
        <authorList>
            <person name="Goeker M."/>
        </authorList>
    </citation>
    <scope>NUCLEOTIDE SEQUENCE [LARGE SCALE GENOMIC DNA]</scope>
    <source>
        <strain evidence="5 6">DSM 11901</strain>
    </source>
</reference>
<dbReference type="EMBL" id="SNXW01000002">
    <property type="protein sequence ID" value="TDP85917.1"/>
    <property type="molecule type" value="Genomic_DNA"/>
</dbReference>
<keyword evidence="6" id="KW-1185">Reference proteome</keyword>
<feature type="domain" description="GGDEF" evidence="4">
    <location>
        <begin position="396"/>
        <end position="529"/>
    </location>
</feature>
<evidence type="ECO:0000259" key="2">
    <source>
        <dbReference type="PROSITE" id="PS50113"/>
    </source>
</evidence>
<dbReference type="SMART" id="SM00052">
    <property type="entry name" value="EAL"/>
    <property type="match status" value="1"/>
</dbReference>
<dbReference type="InterPro" id="IPR000700">
    <property type="entry name" value="PAS-assoc_C"/>
</dbReference>
<dbReference type="CDD" id="cd01949">
    <property type="entry name" value="GGDEF"/>
    <property type="match status" value="1"/>
</dbReference>
<protein>
    <submittedName>
        <fullName evidence="5">PAS domain S-box-containing protein/diguanylate cyclase (GGDEF)-like protein</fullName>
    </submittedName>
</protein>
<dbReference type="SUPFAM" id="SSF141868">
    <property type="entry name" value="EAL domain-like"/>
    <property type="match status" value="1"/>
</dbReference>
<dbReference type="SUPFAM" id="SSF55785">
    <property type="entry name" value="PYP-like sensor domain (PAS domain)"/>
    <property type="match status" value="1"/>
</dbReference>
<dbReference type="Pfam" id="PF08448">
    <property type="entry name" value="PAS_4"/>
    <property type="match status" value="1"/>
</dbReference>
<evidence type="ECO:0000259" key="4">
    <source>
        <dbReference type="PROSITE" id="PS50887"/>
    </source>
</evidence>
<accession>A0A4R6RJ76</accession>
<organism evidence="5 6">
    <name type="scientific">Aquabacterium commune</name>
    <dbReference type="NCBI Taxonomy" id="70586"/>
    <lineage>
        <taxon>Bacteria</taxon>
        <taxon>Pseudomonadati</taxon>
        <taxon>Pseudomonadota</taxon>
        <taxon>Betaproteobacteria</taxon>
        <taxon>Burkholderiales</taxon>
        <taxon>Aquabacterium</taxon>
    </lineage>
</organism>
<dbReference type="NCBIfam" id="TIGR00254">
    <property type="entry name" value="GGDEF"/>
    <property type="match status" value="1"/>
</dbReference>
<dbReference type="PROSITE" id="PS50887">
    <property type="entry name" value="GGDEF"/>
    <property type="match status" value="1"/>
</dbReference>
<dbReference type="PANTHER" id="PTHR44757">
    <property type="entry name" value="DIGUANYLATE CYCLASE DGCP"/>
    <property type="match status" value="1"/>
</dbReference>
<proteinExistence type="predicted"/>
<dbReference type="CDD" id="cd00130">
    <property type="entry name" value="PAS"/>
    <property type="match status" value="1"/>
</dbReference>
<dbReference type="Pfam" id="PF00990">
    <property type="entry name" value="GGDEF"/>
    <property type="match status" value="1"/>
</dbReference>
<dbReference type="Pfam" id="PF00563">
    <property type="entry name" value="EAL"/>
    <property type="match status" value="1"/>
</dbReference>
<dbReference type="AlphaFoldDB" id="A0A4R6RJ76"/>
<dbReference type="RefSeq" id="WP_166643458.1">
    <property type="nucleotide sequence ID" value="NZ_SNXW01000002.1"/>
</dbReference>
<feature type="transmembrane region" description="Helical" evidence="1">
    <location>
        <begin position="114"/>
        <end position="133"/>
    </location>
</feature>
<feature type="transmembrane region" description="Helical" evidence="1">
    <location>
        <begin position="190"/>
        <end position="209"/>
    </location>
</feature>
<dbReference type="InterPro" id="IPR013656">
    <property type="entry name" value="PAS_4"/>
</dbReference>
<keyword evidence="1" id="KW-1133">Transmembrane helix</keyword>
<evidence type="ECO:0000313" key="5">
    <source>
        <dbReference type="EMBL" id="TDP85917.1"/>
    </source>
</evidence>
<feature type="transmembrane region" description="Helical" evidence="1">
    <location>
        <begin position="166"/>
        <end position="184"/>
    </location>
</feature>
<gene>
    <name evidence="5" type="ORF">EV672_102267</name>
</gene>
<dbReference type="InterPro" id="IPR035919">
    <property type="entry name" value="EAL_sf"/>
</dbReference>
<dbReference type="InterPro" id="IPR029787">
    <property type="entry name" value="Nucleotide_cyclase"/>
</dbReference>
<evidence type="ECO:0000259" key="3">
    <source>
        <dbReference type="PROSITE" id="PS50883"/>
    </source>
</evidence>
<evidence type="ECO:0000256" key="1">
    <source>
        <dbReference type="SAM" id="Phobius"/>
    </source>
</evidence>
<feature type="transmembrane region" description="Helical" evidence="1">
    <location>
        <begin position="45"/>
        <end position="68"/>
    </location>
</feature>
<dbReference type="Gene3D" id="3.20.20.450">
    <property type="entry name" value="EAL domain"/>
    <property type="match status" value="1"/>
</dbReference>
<dbReference type="InterPro" id="IPR001633">
    <property type="entry name" value="EAL_dom"/>
</dbReference>
<dbReference type="InterPro" id="IPR052155">
    <property type="entry name" value="Biofilm_reg_signaling"/>
</dbReference>
<dbReference type="InterPro" id="IPR000160">
    <property type="entry name" value="GGDEF_dom"/>
</dbReference>
<sequence>MSHPQRSWSSLWKSRVAQWLHDVIPDEAVDGPQARYFRARQVQALLNLLPLIAVGNAVNTLVMCGVLWDRLPHLWLTVWGIAVTVALPIAFVWWRQLYTHGHRPVAVFGAGRQIVVQVFVFGAMWTVMPAMVFPHSDPSQALLIGTVVVGMICSGAFMLSPMVPAAWTFVLTLGAGGVVGLLRSDYATGHSLMLLLLVYSTVMFGVVFANGRTFMSRLRADSETDRQKQLIDLLLRDFEEHASDWLWEISPSGHLRHVSARLAESFGLPQRQLLQQPFLELLGHMSPPDDAAAAQALGRMTSCIRMGQPFRDLEMPVTVGHELRWWSMSAKPLHDDRGRAAGWRGVGSDITQNRQAREELARLANQDALTGLANRHRFSTELGRLGESHGQRQDPRPCALLFIDLDNFKNINDTFGHGVGDQLLRRVGVRLATCVADGDLLARLGGDEFALLTWRHAEAHEAAALAERLLLLLSEPYQCDEVRLESRTSIGVALAPRDGRDPQSLLQCADLALYAAKAAGRNTYRFFEVAMAETARSRVRLQQELGHALAAEQFTLHFQPQMKLDTGEVIGFEALVRWQHSERGLIGPGEFIPVAEETGQIVSLGNWVLREACRLATLWPEALRVAVNLSAVQFRSSSLIELVDEALAMSGLPPERLELEITESALIEDHDGAQATLMALRSRGVRVAMDDFGTGYSSLAYLRRFPLDKLKIDGMFVRSLDSDEDAQAVVTAIISLARALHLDTTAEGIETAEQLVMLKALGCDDVQGYLIARPMPSAEVAPYLTRIRGEGADAVHGTLGTPEGPRQGVTAR</sequence>
<dbReference type="InterPro" id="IPR043128">
    <property type="entry name" value="Rev_trsase/Diguanyl_cyclase"/>
</dbReference>
<dbReference type="Gene3D" id="3.30.70.270">
    <property type="match status" value="1"/>
</dbReference>
<keyword evidence="1" id="KW-0472">Membrane</keyword>
<dbReference type="Proteomes" id="UP000294593">
    <property type="component" value="Unassembled WGS sequence"/>
</dbReference>
<feature type="transmembrane region" description="Helical" evidence="1">
    <location>
        <begin position="74"/>
        <end position="94"/>
    </location>
</feature>
<dbReference type="NCBIfam" id="TIGR00229">
    <property type="entry name" value="sensory_box"/>
    <property type="match status" value="1"/>
</dbReference>
<dbReference type="SMART" id="SM00267">
    <property type="entry name" value="GGDEF"/>
    <property type="match status" value="1"/>
</dbReference>